<evidence type="ECO:0000313" key="4">
    <source>
        <dbReference type="Proteomes" id="UP000193689"/>
    </source>
</evidence>
<name>A0A1Y2DWJ4_9PEZI</name>
<reference evidence="3 4" key="1">
    <citation type="submission" date="2016-07" db="EMBL/GenBank/DDBJ databases">
        <title>Pervasive Adenine N6-methylation of Active Genes in Fungi.</title>
        <authorList>
            <consortium name="DOE Joint Genome Institute"/>
            <person name="Mondo S.J."/>
            <person name="Dannebaum R.O."/>
            <person name="Kuo R.C."/>
            <person name="Labutti K."/>
            <person name="Haridas S."/>
            <person name="Kuo A."/>
            <person name="Salamov A."/>
            <person name="Ahrendt S.R."/>
            <person name="Lipzen A."/>
            <person name="Sullivan W."/>
            <person name="Andreopoulos W.B."/>
            <person name="Clum A."/>
            <person name="Lindquist E."/>
            <person name="Daum C."/>
            <person name="Ramamoorthy G.K."/>
            <person name="Gryganskyi A."/>
            <person name="Culley D."/>
            <person name="Magnuson J.K."/>
            <person name="James T.Y."/>
            <person name="O'Malley M.A."/>
            <person name="Stajich J.E."/>
            <person name="Spatafora J.W."/>
            <person name="Visel A."/>
            <person name="Grigoriev I.V."/>
        </authorList>
    </citation>
    <scope>NUCLEOTIDE SEQUENCE [LARGE SCALE GENOMIC DNA]</scope>
    <source>
        <strain evidence="3 4">CBS 129021</strain>
    </source>
</reference>
<keyword evidence="4" id="KW-1185">Reference proteome</keyword>
<evidence type="ECO:0000256" key="1">
    <source>
        <dbReference type="SAM" id="Coils"/>
    </source>
</evidence>
<protein>
    <submittedName>
        <fullName evidence="3">Uncharacterized protein</fullName>
    </submittedName>
</protein>
<feature type="compositionally biased region" description="Low complexity" evidence="2">
    <location>
        <begin position="129"/>
        <end position="146"/>
    </location>
</feature>
<keyword evidence="1" id="KW-0175">Coiled coil</keyword>
<dbReference type="EMBL" id="MCFJ01000008">
    <property type="protein sequence ID" value="ORY63474.1"/>
    <property type="molecule type" value="Genomic_DNA"/>
</dbReference>
<dbReference type="RefSeq" id="XP_040715131.1">
    <property type="nucleotide sequence ID" value="XM_040858459.1"/>
</dbReference>
<dbReference type="STRING" id="1141098.A0A1Y2DWJ4"/>
<evidence type="ECO:0000313" key="3">
    <source>
        <dbReference type="EMBL" id="ORY63474.1"/>
    </source>
</evidence>
<accession>A0A1Y2DWJ4</accession>
<dbReference type="OrthoDB" id="4800057at2759"/>
<evidence type="ECO:0000256" key="2">
    <source>
        <dbReference type="SAM" id="MobiDB-lite"/>
    </source>
</evidence>
<gene>
    <name evidence="3" type="ORF">BCR38DRAFT_410390</name>
</gene>
<dbReference type="InParanoid" id="A0A1Y2DWJ4"/>
<organism evidence="3 4">
    <name type="scientific">Pseudomassariella vexata</name>
    <dbReference type="NCBI Taxonomy" id="1141098"/>
    <lineage>
        <taxon>Eukaryota</taxon>
        <taxon>Fungi</taxon>
        <taxon>Dikarya</taxon>
        <taxon>Ascomycota</taxon>
        <taxon>Pezizomycotina</taxon>
        <taxon>Sordariomycetes</taxon>
        <taxon>Xylariomycetidae</taxon>
        <taxon>Amphisphaeriales</taxon>
        <taxon>Pseudomassariaceae</taxon>
        <taxon>Pseudomassariella</taxon>
    </lineage>
</organism>
<dbReference type="AlphaFoldDB" id="A0A1Y2DWJ4"/>
<dbReference type="GeneID" id="63774671"/>
<feature type="region of interest" description="Disordered" evidence="2">
    <location>
        <begin position="266"/>
        <end position="311"/>
    </location>
</feature>
<sequence>MSAKEDVGGRTLDEVQASWYENTRTIRDREDLQLRQQYDAQQDQLRARLVELYDRRSHIENELNSLRASIGLQEEEQARLVNSFKVHCEQIATRRQNEDIEHQQWFEQQRAFENANKANGHRASSKEMGNQQSGGSTGGWTSINGTANSHKGSSRRDDEEEPPADPGNMLGSGYHPMDDAEPNGNIMPFRDSSHNRTRPGTSNGTEMEIDDLDADALPVRIKKDGERPLKPKQRHSLPSFPAVVRSPAGKRKSCMKNQFSCTTGITANASPAAKQETPASESKGRSPSGRKSLPAARSHTQSVEASGPPDETEINHETLILKHNGQFYTEPPIMYGVPLERIDPKHPYWDPEWQPLEEYIQPQLDKWKEKHEALRRDPNAVRHTVFLANRQVNRGQAVLDYLKEGEFHPYQYVGKEMMQKFYKTFINYDTMFRLVNVHEELKKFDLDVTPLEWLRHRMHEVSVAQGDKFSLSKYTHDLYHDARLKALREKHGFGNIGRPSGYKVGEKNPDKAKKPKRESSGTASRRKARRSIGQVDVDEPSVMMDGAQPQLPPQPADVERLEPVTPRQTKKQRLEVAPLPEIKPEPEVDYLEYDGYTSTDSFSAGRIMHLDWRVYQIKTRTLTTSTEVTQYWTWKPDKSMFEHQVLRDVFPKVTWGYYQKPINFDLRLDEVIEIQYAPESQKVLVLIKDGKRGNILAHFKRERTKKRFLSFAKKKNVHLVKQSYQEMEGAWDSMESQTLPDEDSET</sequence>
<proteinExistence type="predicted"/>
<feature type="region of interest" description="Disordered" evidence="2">
    <location>
        <begin position="495"/>
        <end position="558"/>
    </location>
</feature>
<feature type="region of interest" description="Disordered" evidence="2">
    <location>
        <begin position="116"/>
        <end position="251"/>
    </location>
</feature>
<dbReference type="Proteomes" id="UP000193689">
    <property type="component" value="Unassembled WGS sequence"/>
</dbReference>
<feature type="coiled-coil region" evidence="1">
    <location>
        <begin position="35"/>
        <end position="76"/>
    </location>
</feature>
<comment type="caution">
    <text evidence="3">The sequence shown here is derived from an EMBL/GenBank/DDBJ whole genome shotgun (WGS) entry which is preliminary data.</text>
</comment>